<feature type="transmembrane region" description="Helical" evidence="1">
    <location>
        <begin position="76"/>
        <end position="94"/>
    </location>
</feature>
<dbReference type="PANTHER" id="PTHR40044:SF1">
    <property type="entry name" value="INTEGRAL MEMBRANE PROTEIN"/>
    <property type="match status" value="1"/>
</dbReference>
<evidence type="ECO:0000313" key="2">
    <source>
        <dbReference type="EMBL" id="ADV65249.1"/>
    </source>
</evidence>
<sequence precursor="true">MRLSPLFTIRSIIIAAVYTAVTVMLGYLSYGELQFRVSDAMMILPLVRGIGLEAVVGLTIGGFLGNLTSPFIPWDWLFGPLANLAASLLVYLVGRTGLNTYIKVAASTLLAALAISVIVGYELTAIYGLPWLTTVYIFVSEVVVIGVIGGLVYRSLKVFFK</sequence>
<name>E8R9S3_DESM0</name>
<feature type="transmembrane region" description="Helical" evidence="1">
    <location>
        <begin position="133"/>
        <end position="153"/>
    </location>
</feature>
<evidence type="ECO:0000256" key="1">
    <source>
        <dbReference type="SAM" id="Phobius"/>
    </source>
</evidence>
<dbReference type="OrthoDB" id="18695at2157"/>
<reference evidence="3" key="1">
    <citation type="submission" date="2010-11" db="EMBL/GenBank/DDBJ databases">
        <title>The complete genome of Desulfurococcus mucosus DSM 2162.</title>
        <authorList>
            <consortium name="US DOE Joint Genome Institute (JGI-PGF)"/>
            <person name="Lucas S."/>
            <person name="Copeland A."/>
            <person name="Lapidus A."/>
            <person name="Bruce D."/>
            <person name="Goodwin L."/>
            <person name="Pitluck S."/>
            <person name="Kyrpides N."/>
            <person name="Mavromatis K."/>
            <person name="Pagani I."/>
            <person name="Ivanova N."/>
            <person name="Ovchinnikova G."/>
            <person name="Chertkov O."/>
            <person name="Held B."/>
            <person name="Brettin T."/>
            <person name="Detter J.C."/>
            <person name="Tapia R."/>
            <person name="Han C."/>
            <person name="Land M."/>
            <person name="Hauser L."/>
            <person name="Markowitz V."/>
            <person name="Cheng J.-F."/>
            <person name="Hugenholtz P."/>
            <person name="Woyke T."/>
            <person name="Wu D."/>
            <person name="Wirth R."/>
            <person name="Bilek Y."/>
            <person name="Hader T."/>
            <person name="Klenk H.-P."/>
            <person name="Eisen J.A."/>
        </authorList>
    </citation>
    <scope>NUCLEOTIDE SEQUENCE [LARGE SCALE GENOMIC DNA]</scope>
    <source>
        <strain evidence="3">ATCC 35584 / DSM 2162 / JCM 9187 / O7/1</strain>
    </source>
</reference>
<dbReference type="STRING" id="765177.Desmu_0946"/>
<organism evidence="2 3">
    <name type="scientific">Desulfurococcus mucosus (strain ATCC 35584 / DSM 2162 / JCM 9187 / O7/1)</name>
    <dbReference type="NCBI Taxonomy" id="765177"/>
    <lineage>
        <taxon>Archaea</taxon>
        <taxon>Thermoproteota</taxon>
        <taxon>Thermoprotei</taxon>
        <taxon>Desulfurococcales</taxon>
        <taxon>Desulfurococcaceae</taxon>
        <taxon>Desulfurococcus</taxon>
    </lineage>
</organism>
<dbReference type="Proteomes" id="UP000001068">
    <property type="component" value="Chromosome"/>
</dbReference>
<dbReference type="InterPro" id="IPR010387">
    <property type="entry name" value="QueT"/>
</dbReference>
<dbReference type="KEGG" id="dmu:Desmu_0946"/>
<dbReference type="AlphaFoldDB" id="E8R9S3"/>
<feature type="transmembrane region" description="Helical" evidence="1">
    <location>
        <begin position="12"/>
        <end position="30"/>
    </location>
</feature>
<dbReference type="Pfam" id="PF06177">
    <property type="entry name" value="QueT"/>
    <property type="match status" value="1"/>
</dbReference>
<dbReference type="RefSeq" id="WP_013562471.1">
    <property type="nucleotide sequence ID" value="NC_014961.1"/>
</dbReference>
<keyword evidence="1" id="KW-0472">Membrane</keyword>
<dbReference type="HOGENOM" id="CLU_104115_0_1_2"/>
<dbReference type="PANTHER" id="PTHR40044">
    <property type="entry name" value="INTEGRAL MEMBRANE PROTEIN-RELATED"/>
    <property type="match status" value="1"/>
</dbReference>
<evidence type="ECO:0000313" key="3">
    <source>
        <dbReference type="Proteomes" id="UP000001068"/>
    </source>
</evidence>
<accession>E8R9S3</accession>
<dbReference type="GeneID" id="10153646"/>
<keyword evidence="3" id="KW-1185">Reference proteome</keyword>
<feature type="transmembrane region" description="Helical" evidence="1">
    <location>
        <begin position="101"/>
        <end position="121"/>
    </location>
</feature>
<keyword evidence="1" id="KW-0812">Transmembrane</keyword>
<gene>
    <name evidence="2" type="ordered locus">Desmu_0946</name>
</gene>
<dbReference type="eggNOG" id="arCOG07487">
    <property type="taxonomic scope" value="Archaea"/>
</dbReference>
<protein>
    <recommendedName>
        <fullName evidence="4">QueT transporter</fullName>
    </recommendedName>
</protein>
<dbReference type="PIRSF" id="PIRSF031501">
    <property type="entry name" value="QueT"/>
    <property type="match status" value="1"/>
</dbReference>
<keyword evidence="1" id="KW-1133">Transmembrane helix</keyword>
<feature type="transmembrane region" description="Helical" evidence="1">
    <location>
        <begin position="42"/>
        <end position="64"/>
    </location>
</feature>
<reference evidence="2 3" key="2">
    <citation type="journal article" date="2011" name="Stand. Genomic Sci.">
        <title>Complete genome sequence of Desulfurococcus mucosus type strain (O7/1).</title>
        <authorList>
            <person name="Wirth R."/>
            <person name="Chertkov O."/>
            <person name="Held B."/>
            <person name="Lapidus A."/>
            <person name="Nolan M."/>
            <person name="Lucas S."/>
            <person name="Hammon N."/>
            <person name="Deshpande S."/>
            <person name="Cheng J.F."/>
            <person name="Tapia R."/>
            <person name="Han C."/>
            <person name="Goodwin L."/>
            <person name="Pitluck S."/>
            <person name="Liolios K."/>
            <person name="Ioanna P."/>
            <person name="Ivanova N."/>
            <person name="Mavromatis K."/>
            <person name="Mikhailova N."/>
            <person name="Pati A."/>
            <person name="Chen A."/>
            <person name="Palaniappan K."/>
            <person name="Land M."/>
            <person name="Hauser L."/>
            <person name="Chang Y.J."/>
            <person name="Jeffries C.D."/>
            <person name="Bilek Y."/>
            <person name="Hader T."/>
            <person name="Rohde M."/>
            <person name="Spring S."/>
            <person name="Sikorski J."/>
            <person name="Goker M."/>
            <person name="Woyke T."/>
            <person name="Bristow J."/>
            <person name="Eisen J.A."/>
            <person name="Markowitz V."/>
            <person name="Hugenholtz P."/>
            <person name="Kyrpides N.C."/>
            <person name="Klenk H.P."/>
        </authorList>
    </citation>
    <scope>NUCLEOTIDE SEQUENCE [LARGE SCALE GENOMIC DNA]</scope>
    <source>
        <strain evidence="3">ATCC 35584 / DSM 2162 / JCM 9187 / O7/1</strain>
    </source>
</reference>
<evidence type="ECO:0008006" key="4">
    <source>
        <dbReference type="Google" id="ProtNLM"/>
    </source>
</evidence>
<dbReference type="EMBL" id="CP002363">
    <property type="protein sequence ID" value="ADV65249.1"/>
    <property type="molecule type" value="Genomic_DNA"/>
</dbReference>
<proteinExistence type="predicted"/>